<evidence type="ECO:0000313" key="1">
    <source>
        <dbReference type="EMBL" id="WWQ67669.1"/>
    </source>
</evidence>
<dbReference type="EMBL" id="CP146022">
    <property type="protein sequence ID" value="WWQ67669.1"/>
    <property type="molecule type" value="Genomic_DNA"/>
</dbReference>
<proteinExistence type="predicted"/>
<sequence length="166" mass="16640">MSHPYTPVPPAGPGPRPAAKWARKRFVLPAIGVAFLLGGAIGTSGDGGDGGSAKPAAAQVRPTTTITTTATATATERATPEPAPTVTATETVKVRVTVTPRPAAGSGGDDSADAASGTCSIVSNSGNCYAAGQYCRNSDHGAATTTASGAAITCRYRSNAWRWSYS</sequence>
<protein>
    <submittedName>
        <fullName evidence="1">Uncharacterized protein</fullName>
    </submittedName>
</protein>
<keyword evidence="2" id="KW-1185">Reference proteome</keyword>
<evidence type="ECO:0000313" key="2">
    <source>
        <dbReference type="Proteomes" id="UP001432251"/>
    </source>
</evidence>
<reference evidence="1" key="1">
    <citation type="journal article" date="2025" name="Int. J. Syst. Evol. Microbiol.">
        <title>Streptomyces citrinus sp. nov., with yellow diffusible pigment.</title>
        <authorList>
            <person name="He Y."/>
            <person name="Yang E."/>
            <person name="Xu J."/>
            <person name="Sun Y."/>
            <person name="Sun L."/>
        </authorList>
    </citation>
    <scope>NUCLEOTIDE SEQUENCE</scope>
    <source>
        <strain evidence="1">Q6</strain>
    </source>
</reference>
<accession>A0ACD5ALA2</accession>
<organism evidence="1 2">
    <name type="scientific">Streptomyces citrinus</name>
    <dbReference type="NCBI Taxonomy" id="3118173"/>
    <lineage>
        <taxon>Bacteria</taxon>
        <taxon>Bacillati</taxon>
        <taxon>Actinomycetota</taxon>
        <taxon>Actinomycetes</taxon>
        <taxon>Kitasatosporales</taxon>
        <taxon>Streptomycetaceae</taxon>
        <taxon>Streptomyces</taxon>
    </lineage>
</organism>
<name>A0ACD5ALA2_9ACTN</name>
<dbReference type="Proteomes" id="UP001432251">
    <property type="component" value="Chromosome"/>
</dbReference>
<gene>
    <name evidence="1" type="ORF">V2W30_32930</name>
</gene>